<evidence type="ECO:0000313" key="3">
    <source>
        <dbReference type="EMBL" id="QHT31832.1"/>
    </source>
</evidence>
<dbReference type="InterPro" id="IPR039730">
    <property type="entry name" value="Jlp2/Ccd25"/>
</dbReference>
<proteinExistence type="inferred from homology"/>
<evidence type="ECO:0000259" key="2">
    <source>
        <dbReference type="Pfam" id="PF05670"/>
    </source>
</evidence>
<organism evidence="3">
    <name type="scientific">viral metagenome</name>
    <dbReference type="NCBI Taxonomy" id="1070528"/>
    <lineage>
        <taxon>unclassified sequences</taxon>
        <taxon>metagenomes</taxon>
        <taxon>organismal metagenomes</taxon>
    </lineage>
</organism>
<name>A0A6C0ESX1_9ZZZZ</name>
<evidence type="ECO:0000256" key="1">
    <source>
        <dbReference type="ARBA" id="ARBA00008998"/>
    </source>
</evidence>
<protein>
    <recommendedName>
        <fullName evidence="2">NFACT RNA-binding domain-containing protein</fullName>
    </recommendedName>
</protein>
<sequence length="115" mass="12870">MKTEIILVSAMEITYHIGVSAQDNFDLIDASSPQDIWFHVQDLPSCHVVVVMPENEKLDKKKMRALVKQGAVICKKHSKYASHKNLPIIYTKIEDVQKTGTSGSVFATNTKTIII</sequence>
<dbReference type="InterPro" id="IPR008532">
    <property type="entry name" value="NFACT_RNA-bd"/>
</dbReference>
<comment type="similarity">
    <text evidence="1">Belongs to the CCDC25 family.</text>
</comment>
<dbReference type="PANTHER" id="PTHR13049">
    <property type="entry name" value="DUF814-RELATED"/>
    <property type="match status" value="1"/>
</dbReference>
<dbReference type="EMBL" id="MN738925">
    <property type="protein sequence ID" value="QHT31832.1"/>
    <property type="molecule type" value="Genomic_DNA"/>
</dbReference>
<dbReference type="Pfam" id="PF05670">
    <property type="entry name" value="NFACT-R_1"/>
    <property type="match status" value="1"/>
</dbReference>
<accession>A0A6C0ESX1</accession>
<dbReference type="PANTHER" id="PTHR13049:SF2">
    <property type="entry name" value="COILED-COIL DOMAIN-CONTAINING PROTEIN 25"/>
    <property type="match status" value="1"/>
</dbReference>
<dbReference type="AlphaFoldDB" id="A0A6C0ESX1"/>
<reference evidence="3" key="1">
    <citation type="journal article" date="2020" name="Nature">
        <title>Giant virus diversity and host interactions through global metagenomics.</title>
        <authorList>
            <person name="Schulz F."/>
            <person name="Roux S."/>
            <person name="Paez-Espino D."/>
            <person name="Jungbluth S."/>
            <person name="Walsh D.A."/>
            <person name="Denef V.J."/>
            <person name="McMahon K.D."/>
            <person name="Konstantinidis K.T."/>
            <person name="Eloe-Fadrosh E.A."/>
            <person name="Kyrpides N.C."/>
            <person name="Woyke T."/>
        </authorList>
    </citation>
    <scope>NUCLEOTIDE SEQUENCE</scope>
    <source>
        <strain evidence="3">GVMAG-M-3300009155-48</strain>
    </source>
</reference>
<feature type="domain" description="NFACT RNA-binding" evidence="2">
    <location>
        <begin position="16"/>
        <end position="107"/>
    </location>
</feature>